<protein>
    <submittedName>
        <fullName evidence="1">Major facilitator superfamily domain-containing protein</fullName>
    </submittedName>
</protein>
<dbReference type="Proteomes" id="UP001497680">
    <property type="component" value="Unassembled WGS sequence"/>
</dbReference>
<sequence length="209" mass="22075">MLSTTDLASLPNRPPAQDTPDTPSTASIKLRSMPSPSKQPEIVAVQAPPRLSQRPTIHFRGSETDSSPPSVIYESRQSPVRGRDWKRITSFAVLCLANLLCAIDGSIVSVALPVIAAALQGSALQAFWAGTSFLLASALCQPLWAELAPLFGQKTLLLVALACFTTGTCLAVLATNFPFLLTARSMQGVGVGGILALTYTIVANLVSLR</sequence>
<keyword evidence="2" id="KW-1185">Reference proteome</keyword>
<accession>A0ACC0CI59</accession>
<organism evidence="1 2">
    <name type="scientific">Hypoxylon rubiginosum</name>
    <dbReference type="NCBI Taxonomy" id="110542"/>
    <lineage>
        <taxon>Eukaryota</taxon>
        <taxon>Fungi</taxon>
        <taxon>Dikarya</taxon>
        <taxon>Ascomycota</taxon>
        <taxon>Pezizomycotina</taxon>
        <taxon>Sordariomycetes</taxon>
        <taxon>Xylariomycetidae</taxon>
        <taxon>Xylariales</taxon>
        <taxon>Hypoxylaceae</taxon>
        <taxon>Hypoxylon</taxon>
    </lineage>
</organism>
<evidence type="ECO:0000313" key="2">
    <source>
        <dbReference type="Proteomes" id="UP001497680"/>
    </source>
</evidence>
<dbReference type="EMBL" id="MU394524">
    <property type="protein sequence ID" value="KAI6080095.1"/>
    <property type="molecule type" value="Genomic_DNA"/>
</dbReference>
<feature type="non-terminal residue" evidence="1">
    <location>
        <position position="209"/>
    </location>
</feature>
<proteinExistence type="predicted"/>
<comment type="caution">
    <text evidence="1">The sequence shown here is derived from an EMBL/GenBank/DDBJ whole genome shotgun (WGS) entry which is preliminary data.</text>
</comment>
<evidence type="ECO:0000313" key="1">
    <source>
        <dbReference type="EMBL" id="KAI6080095.1"/>
    </source>
</evidence>
<reference evidence="1 2" key="1">
    <citation type="journal article" date="2022" name="New Phytol.">
        <title>Ecological generalism drives hyperdiversity of secondary metabolite gene clusters in xylarialean endophytes.</title>
        <authorList>
            <person name="Franco M.E.E."/>
            <person name="Wisecaver J.H."/>
            <person name="Arnold A.E."/>
            <person name="Ju Y.M."/>
            <person name="Slot J.C."/>
            <person name="Ahrendt S."/>
            <person name="Moore L.P."/>
            <person name="Eastman K.E."/>
            <person name="Scott K."/>
            <person name="Konkel Z."/>
            <person name="Mondo S.J."/>
            <person name="Kuo A."/>
            <person name="Hayes R.D."/>
            <person name="Haridas S."/>
            <person name="Andreopoulos B."/>
            <person name="Riley R."/>
            <person name="LaButti K."/>
            <person name="Pangilinan J."/>
            <person name="Lipzen A."/>
            <person name="Amirebrahimi M."/>
            <person name="Yan J."/>
            <person name="Adam C."/>
            <person name="Keymanesh K."/>
            <person name="Ng V."/>
            <person name="Louie K."/>
            <person name="Northen T."/>
            <person name="Drula E."/>
            <person name="Henrissat B."/>
            <person name="Hsieh H.M."/>
            <person name="Youens-Clark K."/>
            <person name="Lutzoni F."/>
            <person name="Miadlikowska J."/>
            <person name="Eastwood D.C."/>
            <person name="Hamelin R.C."/>
            <person name="Grigoriev I.V."/>
            <person name="U'Ren J.M."/>
        </authorList>
    </citation>
    <scope>NUCLEOTIDE SEQUENCE [LARGE SCALE GENOMIC DNA]</scope>
    <source>
        <strain evidence="1 2">ER1909</strain>
    </source>
</reference>
<name>A0ACC0CI59_9PEZI</name>
<gene>
    <name evidence="1" type="ORF">F4821DRAFT_97094</name>
</gene>